<accession>A0A921F6Y0</accession>
<reference evidence="2" key="2">
    <citation type="submission" date="2021-09" db="EMBL/GenBank/DDBJ databases">
        <authorList>
            <person name="Gilroy R."/>
        </authorList>
    </citation>
    <scope>NUCLEOTIDE SEQUENCE</scope>
    <source>
        <strain evidence="2">ChiGjej1B1-18357</strain>
    </source>
</reference>
<gene>
    <name evidence="2" type="ORF">K8V11_11090</name>
</gene>
<reference evidence="2" key="1">
    <citation type="journal article" date="2021" name="PeerJ">
        <title>Extensive microbial diversity within the chicken gut microbiome revealed by metagenomics and culture.</title>
        <authorList>
            <person name="Gilroy R."/>
            <person name="Ravi A."/>
            <person name="Getino M."/>
            <person name="Pursley I."/>
            <person name="Horton D.L."/>
            <person name="Alikhan N.F."/>
            <person name="Baker D."/>
            <person name="Gharbi K."/>
            <person name="Hall N."/>
            <person name="Watson M."/>
            <person name="Adriaenssens E.M."/>
            <person name="Foster-Nyarko E."/>
            <person name="Jarju S."/>
            <person name="Secka A."/>
            <person name="Antonio M."/>
            <person name="Oren A."/>
            <person name="Chaudhuri R.R."/>
            <person name="La Ragione R."/>
            <person name="Hildebrand F."/>
            <person name="Pallen M.J."/>
        </authorList>
    </citation>
    <scope>NUCLEOTIDE SEQUENCE</scope>
    <source>
        <strain evidence="2">ChiGjej1B1-18357</strain>
    </source>
</reference>
<protein>
    <submittedName>
        <fullName evidence="2">Uncharacterized protein</fullName>
    </submittedName>
</protein>
<keyword evidence="1" id="KW-0812">Transmembrane</keyword>
<name>A0A921F6Y0_9ACTN</name>
<dbReference type="Proteomes" id="UP000776650">
    <property type="component" value="Unassembled WGS sequence"/>
</dbReference>
<evidence type="ECO:0000256" key="1">
    <source>
        <dbReference type="SAM" id="Phobius"/>
    </source>
</evidence>
<dbReference type="AlphaFoldDB" id="A0A921F6Y0"/>
<evidence type="ECO:0000313" key="3">
    <source>
        <dbReference type="Proteomes" id="UP000776650"/>
    </source>
</evidence>
<comment type="caution">
    <text evidence="2">The sequence shown here is derived from an EMBL/GenBank/DDBJ whole genome shotgun (WGS) entry which is preliminary data.</text>
</comment>
<dbReference type="RefSeq" id="WP_303914038.1">
    <property type="nucleotide sequence ID" value="NZ_DYXM01000216.1"/>
</dbReference>
<dbReference type="Pfam" id="PF20381">
    <property type="entry name" value="Rv1476"/>
    <property type="match status" value="1"/>
</dbReference>
<dbReference type="InterPro" id="IPR046498">
    <property type="entry name" value="Rv1476-like"/>
</dbReference>
<proteinExistence type="predicted"/>
<evidence type="ECO:0000313" key="2">
    <source>
        <dbReference type="EMBL" id="HJE91538.1"/>
    </source>
</evidence>
<organism evidence="2 3">
    <name type="scientific">Dietzia timorensis</name>
    <dbReference type="NCBI Taxonomy" id="499555"/>
    <lineage>
        <taxon>Bacteria</taxon>
        <taxon>Bacillati</taxon>
        <taxon>Actinomycetota</taxon>
        <taxon>Actinomycetes</taxon>
        <taxon>Mycobacteriales</taxon>
        <taxon>Dietziaceae</taxon>
        <taxon>Dietzia</taxon>
    </lineage>
</organism>
<keyword evidence="1" id="KW-1133">Transmembrane helix</keyword>
<sequence>MADLENIPKADRPPMPLLGNDWMEWAQFDEVNADLSAGNISAPDELVEGLEPVVDHAANNGVDLSIVVTDQEIGVYSQARDMATRLSNDHEGTIVVFTPDYVGSHSDSISRSVLEAGQDDAYREDNPIEAAAAFEARITQPAPPWGIYATGTVVLIIVLIVVFVLAIKRRAQGQ</sequence>
<keyword evidence="1" id="KW-0472">Membrane</keyword>
<dbReference type="EMBL" id="DYXM01000216">
    <property type="protein sequence ID" value="HJE91538.1"/>
    <property type="molecule type" value="Genomic_DNA"/>
</dbReference>
<feature type="transmembrane region" description="Helical" evidence="1">
    <location>
        <begin position="145"/>
        <end position="167"/>
    </location>
</feature>